<organism evidence="2 3">
    <name type="scientific">Morchella conica CCBAS932</name>
    <dbReference type="NCBI Taxonomy" id="1392247"/>
    <lineage>
        <taxon>Eukaryota</taxon>
        <taxon>Fungi</taxon>
        <taxon>Dikarya</taxon>
        <taxon>Ascomycota</taxon>
        <taxon>Pezizomycotina</taxon>
        <taxon>Pezizomycetes</taxon>
        <taxon>Pezizales</taxon>
        <taxon>Morchellaceae</taxon>
        <taxon>Morchella</taxon>
    </lineage>
</organism>
<gene>
    <name evidence="2" type="ORF">P167DRAFT_604948</name>
</gene>
<dbReference type="Proteomes" id="UP000277580">
    <property type="component" value="Unassembled WGS sequence"/>
</dbReference>
<dbReference type="EMBL" id="ML119123">
    <property type="protein sequence ID" value="RPB13325.1"/>
    <property type="molecule type" value="Genomic_DNA"/>
</dbReference>
<feature type="domain" description="F-box" evidence="1">
    <location>
        <begin position="4"/>
        <end position="53"/>
    </location>
</feature>
<sequence length="764" mass="86361">MAEKHSLITIPPEINRLILELLSSHDFIALRHTSRDFYRYFASQDISHFAHKLFFPLSSESKRAQRTRYDFDCAYERSQRWKEGRPSNITIINEVADGSASLSNGFLVDTENSLLAYQRARAIVVLKDLQCTDDSTDVIIDLEKLASPCMGARNEGMFLKDGESVRIAANRGMLLCVGEAHIHPSRSEGFQSPPGKTTSIFSSIWNWTNPPPRTTIPPRQFFEHPHSACAVFSTKKEDRGRLIASWFERDSFIWMIVVNEFYALAEFDLVEQRLEGYIYPTADHPPKKIKDTLKGCGNRSDGKHDGHHFTIKKKSLYPPLSTFSIAADTRGKVFYLGFLPPSAERRPVVEVHAVPQYDPSNKSWSPCTVIKRITLRSLGRHAGELNGSTLNSSFWINFDPGTTVKELKGPKMGPLGSFTRDPDEDVVRIRMTGDLYIPGITGPDEQVSMVTWDITARASPHKPSTITEWRSGKEWDIDPESEIDFDTVSLYKNAEGKVDFEELYPSPTYYTRHRRREAFMTELSTIPRTVDFDCMMANNEIGVMPSLFWVKDSDNKNKSACAVYGSMEQGILVRDPKPDNADNSGMTVFMPHHEAVEFPLDPGRNDKDFIPAGIHIKATYKVTLDVGRNVTIRKTAKPVPTTTPPPPPSPKRKSRFFGKIWTDYIYQHRVNRANNRIAATGVIATDTIDGVSSDSSETMVNNTSAFVSVDLPFPGMEEHREKILTKMDHGDKRYWVYGKEAETIDKGLPSQTRVGDKIVIVRFD</sequence>
<dbReference type="InParanoid" id="A0A3N4L5L4"/>
<dbReference type="InterPro" id="IPR001810">
    <property type="entry name" value="F-box_dom"/>
</dbReference>
<dbReference type="PROSITE" id="PS50181">
    <property type="entry name" value="FBOX"/>
    <property type="match status" value="1"/>
</dbReference>
<name>A0A3N4L5L4_9PEZI</name>
<evidence type="ECO:0000259" key="1">
    <source>
        <dbReference type="PROSITE" id="PS50181"/>
    </source>
</evidence>
<protein>
    <recommendedName>
        <fullName evidence="1">F-box domain-containing protein</fullName>
    </recommendedName>
</protein>
<reference evidence="2 3" key="1">
    <citation type="journal article" date="2018" name="Nat. Ecol. Evol.">
        <title>Pezizomycetes genomes reveal the molecular basis of ectomycorrhizal truffle lifestyle.</title>
        <authorList>
            <person name="Murat C."/>
            <person name="Payen T."/>
            <person name="Noel B."/>
            <person name="Kuo A."/>
            <person name="Morin E."/>
            <person name="Chen J."/>
            <person name="Kohler A."/>
            <person name="Krizsan K."/>
            <person name="Balestrini R."/>
            <person name="Da Silva C."/>
            <person name="Montanini B."/>
            <person name="Hainaut M."/>
            <person name="Levati E."/>
            <person name="Barry K.W."/>
            <person name="Belfiori B."/>
            <person name="Cichocki N."/>
            <person name="Clum A."/>
            <person name="Dockter R.B."/>
            <person name="Fauchery L."/>
            <person name="Guy J."/>
            <person name="Iotti M."/>
            <person name="Le Tacon F."/>
            <person name="Lindquist E.A."/>
            <person name="Lipzen A."/>
            <person name="Malagnac F."/>
            <person name="Mello A."/>
            <person name="Molinier V."/>
            <person name="Miyauchi S."/>
            <person name="Poulain J."/>
            <person name="Riccioni C."/>
            <person name="Rubini A."/>
            <person name="Sitrit Y."/>
            <person name="Splivallo R."/>
            <person name="Traeger S."/>
            <person name="Wang M."/>
            <person name="Zifcakova L."/>
            <person name="Wipf D."/>
            <person name="Zambonelli A."/>
            <person name="Paolocci F."/>
            <person name="Nowrousian M."/>
            <person name="Ottonello S."/>
            <person name="Baldrian P."/>
            <person name="Spatafora J.W."/>
            <person name="Henrissat B."/>
            <person name="Nagy L.G."/>
            <person name="Aury J.M."/>
            <person name="Wincker P."/>
            <person name="Grigoriev I.V."/>
            <person name="Bonfante P."/>
            <person name="Martin F.M."/>
        </authorList>
    </citation>
    <scope>NUCLEOTIDE SEQUENCE [LARGE SCALE GENOMIC DNA]</scope>
    <source>
        <strain evidence="2 3">CCBAS932</strain>
    </source>
</reference>
<dbReference type="AlphaFoldDB" id="A0A3N4L5L4"/>
<proteinExistence type="predicted"/>
<evidence type="ECO:0000313" key="2">
    <source>
        <dbReference type="EMBL" id="RPB13325.1"/>
    </source>
</evidence>
<dbReference type="OrthoDB" id="5309534at2759"/>
<accession>A0A3N4L5L4</accession>
<keyword evidence="3" id="KW-1185">Reference proteome</keyword>
<evidence type="ECO:0000313" key="3">
    <source>
        <dbReference type="Proteomes" id="UP000277580"/>
    </source>
</evidence>